<name>A0A4R5DTP3_9BACT</name>
<sequence>MKLTFTLLFIFQGFIGLCQSNDSSAYASMTGKWILLSKVKIETSDGQPLNQEKEVYKPEEKSFEFTEKGEVIIAQDFGKHSEKLPVSLKGNYLYIGKFQKNKTPYLVRYEGEQMKLAKTETKNKKGKTIVKTEQVIMQKMPQ</sequence>
<evidence type="ECO:0000313" key="1">
    <source>
        <dbReference type="EMBL" id="TDE17147.1"/>
    </source>
</evidence>
<reference evidence="1 2" key="1">
    <citation type="submission" date="2019-03" db="EMBL/GenBank/DDBJ databases">
        <title>Dyadobacter AR-3-6 sp. nov., isolated from arctic soil.</title>
        <authorList>
            <person name="Chaudhary D.K."/>
        </authorList>
    </citation>
    <scope>NUCLEOTIDE SEQUENCE [LARGE SCALE GENOMIC DNA]</scope>
    <source>
        <strain evidence="1 2">AR-3-6</strain>
    </source>
</reference>
<dbReference type="OrthoDB" id="853036at2"/>
<evidence type="ECO:0008006" key="3">
    <source>
        <dbReference type="Google" id="ProtNLM"/>
    </source>
</evidence>
<dbReference type="Proteomes" id="UP000294850">
    <property type="component" value="Unassembled WGS sequence"/>
</dbReference>
<accession>A0A4R5DTP3</accession>
<dbReference type="EMBL" id="SMFL01000002">
    <property type="protein sequence ID" value="TDE17147.1"/>
    <property type="molecule type" value="Genomic_DNA"/>
</dbReference>
<evidence type="ECO:0000313" key="2">
    <source>
        <dbReference type="Proteomes" id="UP000294850"/>
    </source>
</evidence>
<dbReference type="AlphaFoldDB" id="A0A4R5DTP3"/>
<keyword evidence="2" id="KW-1185">Reference proteome</keyword>
<proteinExistence type="predicted"/>
<organism evidence="1 2">
    <name type="scientific">Dyadobacter psychrotolerans</name>
    <dbReference type="NCBI Taxonomy" id="2541721"/>
    <lineage>
        <taxon>Bacteria</taxon>
        <taxon>Pseudomonadati</taxon>
        <taxon>Bacteroidota</taxon>
        <taxon>Cytophagia</taxon>
        <taxon>Cytophagales</taxon>
        <taxon>Spirosomataceae</taxon>
        <taxon>Dyadobacter</taxon>
    </lineage>
</organism>
<dbReference type="RefSeq" id="WP_131956911.1">
    <property type="nucleotide sequence ID" value="NZ_SMFL01000002.1"/>
</dbReference>
<gene>
    <name evidence="1" type="ORF">E0F88_04395</name>
</gene>
<protein>
    <recommendedName>
        <fullName evidence="3">Lipocalin-like domain-containing protein</fullName>
    </recommendedName>
</protein>
<comment type="caution">
    <text evidence="1">The sequence shown here is derived from an EMBL/GenBank/DDBJ whole genome shotgun (WGS) entry which is preliminary data.</text>
</comment>